<evidence type="ECO:0000313" key="1">
    <source>
        <dbReference type="EMBL" id="GAI21736.1"/>
    </source>
</evidence>
<dbReference type="AlphaFoldDB" id="X1MUL9"/>
<sequence length="50" mass="5789">MWQQTEALKYHAQFMAAQLSKVMAIHLGNVHTFDKYGAPGWFYEPIDTTD</sequence>
<gene>
    <name evidence="1" type="ORF">S06H3_35278</name>
</gene>
<name>X1MUL9_9ZZZZ</name>
<reference evidence="1" key="1">
    <citation type="journal article" date="2014" name="Front. Microbiol.">
        <title>High frequency of phylogenetically diverse reductive dehalogenase-homologous genes in deep subseafloor sedimentary metagenomes.</title>
        <authorList>
            <person name="Kawai M."/>
            <person name="Futagami T."/>
            <person name="Toyoda A."/>
            <person name="Takaki Y."/>
            <person name="Nishi S."/>
            <person name="Hori S."/>
            <person name="Arai W."/>
            <person name="Tsubouchi T."/>
            <person name="Morono Y."/>
            <person name="Uchiyama I."/>
            <person name="Ito T."/>
            <person name="Fujiyama A."/>
            <person name="Inagaki F."/>
            <person name="Takami H."/>
        </authorList>
    </citation>
    <scope>NUCLEOTIDE SEQUENCE</scope>
    <source>
        <strain evidence="1">Expedition CK06-06</strain>
    </source>
</reference>
<organism evidence="1">
    <name type="scientific">marine sediment metagenome</name>
    <dbReference type="NCBI Taxonomy" id="412755"/>
    <lineage>
        <taxon>unclassified sequences</taxon>
        <taxon>metagenomes</taxon>
        <taxon>ecological metagenomes</taxon>
    </lineage>
</organism>
<comment type="caution">
    <text evidence="1">The sequence shown here is derived from an EMBL/GenBank/DDBJ whole genome shotgun (WGS) entry which is preliminary data.</text>
</comment>
<proteinExistence type="predicted"/>
<dbReference type="EMBL" id="BARV01021272">
    <property type="protein sequence ID" value="GAI21736.1"/>
    <property type="molecule type" value="Genomic_DNA"/>
</dbReference>
<protein>
    <submittedName>
        <fullName evidence="1">Uncharacterized protein</fullName>
    </submittedName>
</protein>
<accession>X1MUL9</accession>